<sequence>MPDASELHRALLLSVQDLRKPQMQSDARPLQEQRKSQAATLEQELTVLRERVEAQSELLEERAGQISDLKEDRDRWRQQATSLLVDQRSSSELGQKIKSKKWWLF</sequence>
<comment type="caution">
    <text evidence="2">The sequence shown here is derived from an EMBL/GenBank/DDBJ whole genome shotgun (WGS) entry which is preliminary data.</text>
</comment>
<dbReference type="RefSeq" id="WP_139599770.1">
    <property type="nucleotide sequence ID" value="NZ_VDDC01000070.1"/>
</dbReference>
<proteinExistence type="predicted"/>
<accession>A0A5C4R0S3</accession>
<organism evidence="2 3">
    <name type="scientific">Paracoccus haeundaensis</name>
    <dbReference type="NCBI Taxonomy" id="225362"/>
    <lineage>
        <taxon>Bacteria</taxon>
        <taxon>Pseudomonadati</taxon>
        <taxon>Pseudomonadota</taxon>
        <taxon>Alphaproteobacteria</taxon>
        <taxon>Rhodobacterales</taxon>
        <taxon>Paracoccaceae</taxon>
        <taxon>Paracoccus</taxon>
    </lineage>
</organism>
<dbReference type="AlphaFoldDB" id="A0A5C4R0S3"/>
<keyword evidence="1" id="KW-0175">Coiled coil</keyword>
<protein>
    <submittedName>
        <fullName evidence="2">Uncharacterized protein</fullName>
    </submittedName>
</protein>
<keyword evidence="3" id="KW-1185">Reference proteome</keyword>
<dbReference type="EMBL" id="VDDC01000070">
    <property type="protein sequence ID" value="TNH37575.1"/>
    <property type="molecule type" value="Genomic_DNA"/>
</dbReference>
<name>A0A5C4R0S3_9RHOB</name>
<evidence type="ECO:0000313" key="3">
    <source>
        <dbReference type="Proteomes" id="UP000304880"/>
    </source>
</evidence>
<evidence type="ECO:0000256" key="1">
    <source>
        <dbReference type="SAM" id="Coils"/>
    </source>
</evidence>
<reference evidence="2 3" key="1">
    <citation type="submission" date="2019-06" db="EMBL/GenBank/DDBJ databases">
        <authorList>
            <person name="Li J."/>
        </authorList>
    </citation>
    <scope>NUCLEOTIDE SEQUENCE [LARGE SCALE GENOMIC DNA]</scope>
    <source>
        <strain evidence="2 3">CGMCC 1.8012</strain>
    </source>
</reference>
<dbReference type="Proteomes" id="UP000304880">
    <property type="component" value="Unassembled WGS sequence"/>
</dbReference>
<gene>
    <name evidence="2" type="ORF">FHD67_19565</name>
</gene>
<evidence type="ECO:0000313" key="2">
    <source>
        <dbReference type="EMBL" id="TNH37575.1"/>
    </source>
</evidence>
<feature type="coiled-coil region" evidence="1">
    <location>
        <begin position="31"/>
        <end position="79"/>
    </location>
</feature>